<comment type="caution">
    <text evidence="2">The sequence shown here is derived from an EMBL/GenBank/DDBJ whole genome shotgun (WGS) entry which is preliminary data.</text>
</comment>
<evidence type="ECO:0000313" key="3">
    <source>
        <dbReference type="Proteomes" id="UP001239994"/>
    </source>
</evidence>
<sequence>MVATFSRPSPGVWKLSRRSSTGSVGWWEGISLLLGRLPFLASASARFLEQWRRHGYDGWRVCGHWSCVRRHRGAFCSEGRCLRLLSCQLHPHLSGVEAPGDLPRRSNYKWHKRKGPGNTLRIGAFTGGIGEMLDMMLLSFWLIVTVRDLLEELLITAGADLEELAITAGADLEELPFTAGAALEALPITAGADLEALPITAGADLEELAITAGAALEEPPIAAGADLEELAITAGAALEEPPVTAGADLEELPITAGAALEALTITAGAALEALPITAGAALKALPTTASVPSDKQLQVTSSNRALGGMREK</sequence>
<dbReference type="EMBL" id="JAROKS010000019">
    <property type="protein sequence ID" value="KAK1792768.1"/>
    <property type="molecule type" value="Genomic_DNA"/>
</dbReference>
<keyword evidence="3" id="KW-1185">Reference proteome</keyword>
<dbReference type="GO" id="GO:0045600">
    <property type="term" value="P:positive regulation of fat cell differentiation"/>
    <property type="evidence" value="ECO:0007669"/>
    <property type="project" value="InterPro"/>
</dbReference>
<protein>
    <submittedName>
        <fullName evidence="2">Uncharacterized protein</fullName>
    </submittedName>
</protein>
<name>A0AAD9DTM1_9TELE</name>
<reference evidence="2" key="1">
    <citation type="submission" date="2023-03" db="EMBL/GenBank/DDBJ databases">
        <title>Electrophorus voltai genome.</title>
        <authorList>
            <person name="Bian C."/>
        </authorList>
    </citation>
    <scope>NUCLEOTIDE SEQUENCE</scope>
    <source>
        <strain evidence="2">CB-2022</strain>
        <tissue evidence="2">Muscle</tissue>
    </source>
</reference>
<feature type="region of interest" description="Disordered" evidence="1">
    <location>
        <begin position="293"/>
        <end position="312"/>
    </location>
</feature>
<dbReference type="Proteomes" id="UP001239994">
    <property type="component" value="Unassembled WGS sequence"/>
</dbReference>
<dbReference type="PANTHER" id="PTHR39227:SF1">
    <property type="entry name" value="ADIPOGENESIS REGULATORY FACTOR"/>
    <property type="match status" value="1"/>
</dbReference>
<organism evidence="2 3">
    <name type="scientific">Electrophorus voltai</name>
    <dbReference type="NCBI Taxonomy" id="2609070"/>
    <lineage>
        <taxon>Eukaryota</taxon>
        <taxon>Metazoa</taxon>
        <taxon>Chordata</taxon>
        <taxon>Craniata</taxon>
        <taxon>Vertebrata</taxon>
        <taxon>Euteleostomi</taxon>
        <taxon>Actinopterygii</taxon>
        <taxon>Neopterygii</taxon>
        <taxon>Teleostei</taxon>
        <taxon>Ostariophysi</taxon>
        <taxon>Gymnotiformes</taxon>
        <taxon>Gymnotoidei</taxon>
        <taxon>Gymnotidae</taxon>
        <taxon>Electrophorus</taxon>
    </lineage>
</organism>
<evidence type="ECO:0000313" key="2">
    <source>
        <dbReference type="EMBL" id="KAK1792768.1"/>
    </source>
</evidence>
<dbReference type="InterPro" id="IPR034450">
    <property type="entry name" value="ADIRF"/>
</dbReference>
<evidence type="ECO:0000256" key="1">
    <source>
        <dbReference type="SAM" id="MobiDB-lite"/>
    </source>
</evidence>
<dbReference type="GO" id="GO:0005634">
    <property type="term" value="C:nucleus"/>
    <property type="evidence" value="ECO:0007669"/>
    <property type="project" value="InterPro"/>
</dbReference>
<proteinExistence type="predicted"/>
<dbReference type="AlphaFoldDB" id="A0AAD9DTM1"/>
<feature type="compositionally biased region" description="Polar residues" evidence="1">
    <location>
        <begin position="293"/>
        <end position="304"/>
    </location>
</feature>
<dbReference type="PANTHER" id="PTHR39227">
    <property type="entry name" value="ADIPOGENESIS REGULATORY FACTOR"/>
    <property type="match status" value="1"/>
</dbReference>
<accession>A0AAD9DTM1</accession>
<gene>
    <name evidence="2" type="ORF">P4O66_012694</name>
</gene>